<keyword evidence="2" id="KW-1185">Reference proteome</keyword>
<dbReference type="RefSeq" id="WP_011903531.1">
    <property type="nucleotide sequence ID" value="NC_009379.1"/>
</dbReference>
<dbReference type="EMBL" id="CP000655">
    <property type="protein sequence ID" value="ABP34908.1"/>
    <property type="molecule type" value="Genomic_DNA"/>
</dbReference>
<dbReference type="HOGENOM" id="CLU_1553861_0_0_4"/>
<accession>A4SZJ4</accession>
<dbReference type="GeneID" id="31482084"/>
<sequence>MNQDEIKDFIDRQSAIAQENSRIRKLVKGYKKSTPKVNPIWDHSHESISYNDLSKEVLSAGLVILSANFSDVWSALHRPEVYEATTLWKSGAQGHNPANIAKVIECWAQEIKLSPIFLCPHENGLALVCDGKHRLTVARYMGAEIISLMVCADNLAWFQKLIPNAHLVLNIN</sequence>
<protein>
    <recommendedName>
        <fullName evidence="3">ParB/Sulfiredoxin domain-containing protein</fullName>
    </recommendedName>
</protein>
<evidence type="ECO:0000313" key="2">
    <source>
        <dbReference type="Proteomes" id="UP000000231"/>
    </source>
</evidence>
<dbReference type="KEGG" id="pnu:Pnuc_1695"/>
<name>A4SZJ4_POLAQ</name>
<dbReference type="Proteomes" id="UP000000231">
    <property type="component" value="Chromosome"/>
</dbReference>
<organism evidence="1 2">
    <name type="scientific">Polynucleobacter asymbioticus (strain DSM 18221 / CIP 109841 / QLW-P1DMWA-1)</name>
    <name type="common">Polynucleobacter necessarius subsp. asymbioticus</name>
    <dbReference type="NCBI Taxonomy" id="312153"/>
    <lineage>
        <taxon>Bacteria</taxon>
        <taxon>Pseudomonadati</taxon>
        <taxon>Pseudomonadota</taxon>
        <taxon>Betaproteobacteria</taxon>
        <taxon>Burkholderiales</taxon>
        <taxon>Burkholderiaceae</taxon>
        <taxon>Polynucleobacter</taxon>
    </lineage>
</organism>
<evidence type="ECO:0008006" key="3">
    <source>
        <dbReference type="Google" id="ProtNLM"/>
    </source>
</evidence>
<dbReference type="AlphaFoldDB" id="A4SZJ4"/>
<evidence type="ECO:0000313" key="1">
    <source>
        <dbReference type="EMBL" id="ABP34908.1"/>
    </source>
</evidence>
<gene>
    <name evidence="1" type="ordered locus">Pnuc_1695</name>
</gene>
<reference evidence="1 2" key="1">
    <citation type="journal article" date="2012" name="Stand. Genomic Sci.">
        <title>Complete genome sequence of Polynucleobacter necessarius subsp. asymbioticus type strain (QLW-P1DMWA-1(T)).</title>
        <authorList>
            <person name="Meincke L."/>
            <person name="Copeland A."/>
            <person name="Lapidus A."/>
            <person name="Lucas S."/>
            <person name="Berry K.W."/>
            <person name="Del Rio T.G."/>
            <person name="Hammon N."/>
            <person name="Dalin E."/>
            <person name="Tice H."/>
            <person name="Pitluck S."/>
            <person name="Richardson P."/>
            <person name="Bruce D."/>
            <person name="Goodwin L."/>
            <person name="Han C."/>
            <person name="Tapia R."/>
            <person name="Detter J.C."/>
            <person name="Schmutz J."/>
            <person name="Brettin T."/>
            <person name="Larimer F."/>
            <person name="Land M."/>
            <person name="Hauser L."/>
            <person name="Kyrpides N.C."/>
            <person name="Ivanova N."/>
            <person name="Goker M."/>
            <person name="Woyke T."/>
            <person name="Wu Q.L."/>
            <person name="Pockl M."/>
            <person name="Hahn M.W."/>
            <person name="Klenk H.P."/>
        </authorList>
    </citation>
    <scope>NUCLEOTIDE SEQUENCE [LARGE SCALE GENOMIC DNA]</scope>
    <source>
        <strain evidence="2">DSM 18221 / CIP 109841 / QLW-P1DMWA-1</strain>
    </source>
</reference>
<proteinExistence type="predicted"/>